<feature type="transmembrane region" description="Helical" evidence="1">
    <location>
        <begin position="6"/>
        <end position="30"/>
    </location>
</feature>
<evidence type="ECO:0000313" key="3">
    <source>
        <dbReference type="Proteomes" id="UP000780345"/>
    </source>
</evidence>
<dbReference type="AlphaFoldDB" id="A0A930DH76"/>
<protein>
    <submittedName>
        <fullName evidence="2">Uncharacterized protein</fullName>
    </submittedName>
</protein>
<keyword evidence="1" id="KW-0472">Membrane</keyword>
<dbReference type="EMBL" id="JABZQQ010000031">
    <property type="protein sequence ID" value="MBF1265038.1"/>
    <property type="molecule type" value="Genomic_DNA"/>
</dbReference>
<name>A0A930DH76_NEISI</name>
<keyword evidence="1" id="KW-1133">Transmembrane helix</keyword>
<keyword evidence="1" id="KW-0812">Transmembrane</keyword>
<accession>A0A930DH76</accession>
<evidence type="ECO:0000313" key="2">
    <source>
        <dbReference type="EMBL" id="MBF1265038.1"/>
    </source>
</evidence>
<organism evidence="2 3">
    <name type="scientific">Neisseria sicca</name>
    <dbReference type="NCBI Taxonomy" id="490"/>
    <lineage>
        <taxon>Bacteria</taxon>
        <taxon>Pseudomonadati</taxon>
        <taxon>Pseudomonadota</taxon>
        <taxon>Betaproteobacteria</taxon>
        <taxon>Neisseriales</taxon>
        <taxon>Neisseriaceae</taxon>
        <taxon>Neisseria</taxon>
    </lineage>
</organism>
<gene>
    <name evidence="2" type="ORF">HXM80_04985</name>
</gene>
<feature type="transmembrane region" description="Helical" evidence="1">
    <location>
        <begin position="189"/>
        <end position="209"/>
    </location>
</feature>
<proteinExistence type="predicted"/>
<evidence type="ECO:0000256" key="1">
    <source>
        <dbReference type="SAM" id="Phobius"/>
    </source>
</evidence>
<sequence length="273" mass="31916">MKQSYIALITGLIFPTIVAIFAWSLGWITIPDDKLSIDYSYSTKPLFPSENNELLKSLKVSFQGKETQNLNISTIEFINQSPKNLDNLDIQIKWPKNYTLLSSSKNIPIGYSEKSIHDLYNPNESQITYNLQKFDRSNLDSDREIISFTLLFLGDAPLKEEIHISTSTKSIQFTDFDEKREKINTKTKIFLLIFFIIYLIVLIISLFYANKKSKQKEIEYKGKMENYIKNTIIPRYKILNNSIDQEVDQTFNELKMISLSIYNPRKFKKMNKI</sequence>
<comment type="caution">
    <text evidence="2">The sequence shown here is derived from an EMBL/GenBank/DDBJ whole genome shotgun (WGS) entry which is preliminary data.</text>
</comment>
<reference evidence="2" key="1">
    <citation type="submission" date="2020-04" db="EMBL/GenBank/DDBJ databases">
        <title>Deep metagenomics examines the oral microbiome during advanced dental caries in children, revealing novel taxa and co-occurrences with host molecules.</title>
        <authorList>
            <person name="Baker J.L."/>
            <person name="Morton J.T."/>
            <person name="Dinis M."/>
            <person name="Alvarez R."/>
            <person name="Tran N.C."/>
            <person name="Knight R."/>
            <person name="Edlund A."/>
        </authorList>
    </citation>
    <scope>NUCLEOTIDE SEQUENCE</scope>
    <source>
        <strain evidence="2">JCVI_32_bin.62</strain>
    </source>
</reference>
<dbReference type="Proteomes" id="UP000780345">
    <property type="component" value="Unassembled WGS sequence"/>
</dbReference>